<evidence type="ECO:0000256" key="1">
    <source>
        <dbReference type="SAM" id="MobiDB-lite"/>
    </source>
</evidence>
<accession>A0A2A2F3I9</accession>
<feature type="region of interest" description="Disordered" evidence="1">
    <location>
        <begin position="122"/>
        <end position="145"/>
    </location>
</feature>
<dbReference type="OrthoDB" id="9790745at2"/>
<dbReference type="PANTHER" id="PTHR36849">
    <property type="entry name" value="CYTOPLASMIC PROTEIN-RELATED"/>
    <property type="match status" value="1"/>
</dbReference>
<comment type="caution">
    <text evidence="2">The sequence shown here is derived from an EMBL/GenBank/DDBJ whole genome shotgun (WGS) entry which is preliminary data.</text>
</comment>
<dbReference type="AlphaFoldDB" id="A0A2A2F3I9"/>
<evidence type="ECO:0008006" key="4">
    <source>
        <dbReference type="Google" id="ProtNLM"/>
    </source>
</evidence>
<name>A0A2A2F3I9_9GAMM</name>
<dbReference type="Proteomes" id="UP000218896">
    <property type="component" value="Unassembled WGS sequence"/>
</dbReference>
<keyword evidence="3" id="KW-1185">Reference proteome</keyword>
<proteinExistence type="predicted"/>
<dbReference type="RefSeq" id="WP_095617636.1">
    <property type="nucleotide sequence ID" value="NZ_NSKD01000004.1"/>
</dbReference>
<dbReference type="PANTHER" id="PTHR36849:SF1">
    <property type="entry name" value="CYTOPLASMIC PROTEIN"/>
    <property type="match status" value="1"/>
</dbReference>
<dbReference type="InterPro" id="IPR052552">
    <property type="entry name" value="YeaO-like"/>
</dbReference>
<reference evidence="2 3" key="1">
    <citation type="submission" date="2017-08" db="EMBL/GenBank/DDBJ databases">
        <title>Halovibrio sewagensis sp. nov., isolated from wastewater of high salinity.</title>
        <authorList>
            <person name="Dong X."/>
            <person name="Zhang G."/>
        </authorList>
    </citation>
    <scope>NUCLEOTIDE SEQUENCE [LARGE SCALE GENOMIC DNA]</scope>
    <source>
        <strain evidence="2 3">YL5-2</strain>
    </source>
</reference>
<organism evidence="2 3">
    <name type="scientific">Halovibrio salipaludis</name>
    <dbReference type="NCBI Taxonomy" id="2032626"/>
    <lineage>
        <taxon>Bacteria</taxon>
        <taxon>Pseudomonadati</taxon>
        <taxon>Pseudomonadota</taxon>
        <taxon>Gammaproteobacteria</taxon>
        <taxon>Oceanospirillales</taxon>
        <taxon>Halomonadaceae</taxon>
        <taxon>Halovibrio</taxon>
    </lineage>
</organism>
<dbReference type="EMBL" id="NSKD01000004">
    <property type="protein sequence ID" value="PAU80016.1"/>
    <property type="molecule type" value="Genomic_DNA"/>
</dbReference>
<evidence type="ECO:0000313" key="2">
    <source>
        <dbReference type="EMBL" id="PAU80016.1"/>
    </source>
</evidence>
<evidence type="ECO:0000313" key="3">
    <source>
        <dbReference type="Proteomes" id="UP000218896"/>
    </source>
</evidence>
<sequence length="145" mass="16707">MTDRIRTRRIHDPVSDDDGYRVLVDRVWPRGISKQAAALDEWCRELAPSTELRKWFGHDPERWQGFREAYRDELAQCPEALSRLMEQMEKGRVTLLYSASDREHNQAVVLAEVLAQEWAETMGPNESSSPVCYADQVRDTGANRG</sequence>
<protein>
    <recommendedName>
        <fullName evidence="4">DUF488 domain-containing protein</fullName>
    </recommendedName>
</protein>
<dbReference type="Pfam" id="PF22752">
    <property type="entry name" value="DUF488-N3i"/>
    <property type="match status" value="1"/>
</dbReference>
<gene>
    <name evidence="2" type="ORF">CK501_10180</name>
</gene>